<accession>A0AAU2GUN8</accession>
<dbReference type="AlphaFoldDB" id="A0AAU2GUN8"/>
<reference evidence="3" key="1">
    <citation type="submission" date="2022-10" db="EMBL/GenBank/DDBJ databases">
        <title>The complete genomes of actinobacterial strains from the NBC collection.</title>
        <authorList>
            <person name="Joergensen T.S."/>
            <person name="Alvarez Arevalo M."/>
            <person name="Sterndorff E.B."/>
            <person name="Faurdal D."/>
            <person name="Vuksanovic O."/>
            <person name="Mourched A.-S."/>
            <person name="Charusanti P."/>
            <person name="Shaw S."/>
            <person name="Blin K."/>
            <person name="Weber T."/>
        </authorList>
    </citation>
    <scope>NUCLEOTIDE SEQUENCE</scope>
    <source>
        <strain evidence="3">NBC_00060</strain>
    </source>
</reference>
<gene>
    <name evidence="3" type="ORF">OHV25_07905</name>
</gene>
<evidence type="ECO:0000256" key="1">
    <source>
        <dbReference type="SAM" id="MobiDB-lite"/>
    </source>
</evidence>
<organism evidence="3">
    <name type="scientific">Streptomyces sp. NBC_00060</name>
    <dbReference type="NCBI Taxonomy" id="2975636"/>
    <lineage>
        <taxon>Bacteria</taxon>
        <taxon>Bacillati</taxon>
        <taxon>Actinomycetota</taxon>
        <taxon>Actinomycetes</taxon>
        <taxon>Kitasatosporales</taxon>
        <taxon>Streptomycetaceae</taxon>
        <taxon>Streptomyces</taxon>
    </lineage>
</organism>
<protein>
    <submittedName>
        <fullName evidence="3">SLATT domain-containing protein</fullName>
    </submittedName>
</protein>
<feature type="transmembrane region" description="Helical" evidence="2">
    <location>
        <begin position="75"/>
        <end position="94"/>
    </location>
</feature>
<keyword evidence="2" id="KW-0812">Transmembrane</keyword>
<keyword evidence="2" id="KW-1133">Transmembrane helix</keyword>
<evidence type="ECO:0000256" key="2">
    <source>
        <dbReference type="SAM" id="Phobius"/>
    </source>
</evidence>
<dbReference type="NCBIfam" id="NF033632">
    <property type="entry name" value="SLATT_4"/>
    <property type="match status" value="1"/>
</dbReference>
<sequence length="179" mass="19084">MAIEVFVSLIPNGIPESHRAMAQEADRIHESALWSAQGQFEQAKLWRLINLMLGVPAAGMAAVSGGTALAGDVGVWPGVLALAAAAFSATLTTVNASRRMTQAQASANAYLQLQTAARQFLVVDLVDMSREDARDTLRNLTNTRDELNKTADPPGRLAYRLSGRNINSGGQSYGVDGEE</sequence>
<feature type="compositionally biased region" description="Basic and acidic residues" evidence="1">
    <location>
        <begin position="137"/>
        <end position="149"/>
    </location>
</feature>
<keyword evidence="2" id="KW-0472">Membrane</keyword>
<proteinExistence type="predicted"/>
<feature type="transmembrane region" description="Helical" evidence="2">
    <location>
        <begin position="48"/>
        <end position="69"/>
    </location>
</feature>
<name>A0AAU2GUN8_9ACTN</name>
<feature type="region of interest" description="Disordered" evidence="1">
    <location>
        <begin position="137"/>
        <end position="179"/>
    </location>
</feature>
<evidence type="ECO:0000313" key="3">
    <source>
        <dbReference type="EMBL" id="WTU39501.1"/>
    </source>
</evidence>
<dbReference type="EMBL" id="CP108253">
    <property type="protein sequence ID" value="WTU39501.1"/>
    <property type="molecule type" value="Genomic_DNA"/>
</dbReference>